<sequence length="254" mass="28838">MDEEPVEILVGMAERGEVDPWNIDIVDLTDRFLAEVERRKRLDLRISGRTLFYAACLLRLKSEYLDARDDDVEEAFDDEDGEPWGYGGFDFDDAAGDVEPVERLEREIQRRLGRKNLRKRLPVTLYELIKQLKTAEKEQRRRQRRRAPLATEPDLDLSAGDVVSVAHDEGYQGAVAAVMEGFRCAVRRSGGVVTLGRLSSERGESRRDVYIPLLFLMLEGKLEIWQDEFFGEVYVGERTAGDGPPDASGDADRA</sequence>
<dbReference type="Pfam" id="PF02616">
    <property type="entry name" value="SMC_ScpA"/>
    <property type="match status" value="1"/>
</dbReference>
<gene>
    <name evidence="1" type="ORF">R6Y96_08830</name>
</gene>
<reference evidence="1 2" key="1">
    <citation type="submission" date="2023-10" db="EMBL/GenBank/DDBJ databases">
        <title>The complete genome sequence of Methanoculleus receptaculi DSM 18860.</title>
        <authorList>
            <person name="Lai S.-J."/>
            <person name="You Y.-T."/>
            <person name="Chen S.-C."/>
        </authorList>
    </citation>
    <scope>NUCLEOTIDE SEQUENCE [LARGE SCALE GENOMIC DNA]</scope>
    <source>
        <strain evidence="1 2">DSM 18860</strain>
    </source>
</reference>
<dbReference type="PANTHER" id="PTHR33969">
    <property type="entry name" value="SEGREGATION AND CONDENSATION PROTEIN A"/>
    <property type="match status" value="1"/>
</dbReference>
<organism evidence="1 2">
    <name type="scientific">Methanoculleus receptaculi</name>
    <dbReference type="NCBI Taxonomy" id="394967"/>
    <lineage>
        <taxon>Archaea</taxon>
        <taxon>Methanobacteriati</taxon>
        <taxon>Methanobacteriota</taxon>
        <taxon>Stenosarchaea group</taxon>
        <taxon>Methanomicrobia</taxon>
        <taxon>Methanomicrobiales</taxon>
        <taxon>Methanomicrobiaceae</taxon>
        <taxon>Methanoculleus</taxon>
    </lineage>
</organism>
<dbReference type="InterPro" id="IPR003768">
    <property type="entry name" value="ScpA"/>
</dbReference>
<proteinExistence type="predicted"/>
<dbReference type="PANTHER" id="PTHR33969:SF2">
    <property type="entry name" value="SEGREGATION AND CONDENSATION PROTEIN A"/>
    <property type="match status" value="1"/>
</dbReference>
<keyword evidence="2" id="KW-1185">Reference proteome</keyword>
<accession>A0AAX4FU49</accession>
<dbReference type="Gene3D" id="1.10.10.580">
    <property type="entry name" value="Structural maintenance of chromosome 1. Chain E"/>
    <property type="match status" value="1"/>
</dbReference>
<dbReference type="KEGG" id="mrc:R6Y96_08830"/>
<evidence type="ECO:0000313" key="1">
    <source>
        <dbReference type="EMBL" id="WOX57387.1"/>
    </source>
</evidence>
<dbReference type="Proteomes" id="UP001305652">
    <property type="component" value="Chromosome"/>
</dbReference>
<dbReference type="InterPro" id="IPR023093">
    <property type="entry name" value="ScpA-like_C"/>
</dbReference>
<dbReference type="RefSeq" id="WP_318620967.1">
    <property type="nucleotide sequence ID" value="NZ_CP137642.1"/>
</dbReference>
<protein>
    <submittedName>
        <fullName evidence="1">ScpA family protein</fullName>
    </submittedName>
</protein>
<name>A0AAX4FU49_9EURY</name>
<dbReference type="EMBL" id="CP137642">
    <property type="protein sequence ID" value="WOX57387.1"/>
    <property type="molecule type" value="Genomic_DNA"/>
</dbReference>
<dbReference type="GeneID" id="85733257"/>
<dbReference type="AlphaFoldDB" id="A0AAX4FU49"/>
<dbReference type="Gene3D" id="6.10.250.2410">
    <property type="match status" value="1"/>
</dbReference>
<evidence type="ECO:0000313" key="2">
    <source>
        <dbReference type="Proteomes" id="UP001305652"/>
    </source>
</evidence>